<dbReference type="SUPFAM" id="SSF55166">
    <property type="entry name" value="Hedgehog/DD-peptidase"/>
    <property type="match status" value="1"/>
</dbReference>
<dbReference type="GO" id="GO:0008233">
    <property type="term" value="F:peptidase activity"/>
    <property type="evidence" value="ECO:0007669"/>
    <property type="project" value="InterPro"/>
</dbReference>
<feature type="domain" description="Peptidoglycan binding-like" evidence="2">
    <location>
        <begin position="208"/>
        <end position="269"/>
    </location>
</feature>
<dbReference type="SUPFAM" id="SSF47090">
    <property type="entry name" value="PGBD-like"/>
    <property type="match status" value="1"/>
</dbReference>
<sequence length="274" mass="29877">MNMTEKIGLQTLIDRSVRNMGADIHSVVKESAIEMIKQAYKEGIYVQITSGYRSFAEQNKLYAQGRTAPGKIVTNAKGGQSNHNYGLAVDYVLLSADGKKALWTVNEKWRRVAQIGKSLGFSWGGDWKSFKDYPHLEMMGGLTLSQLQAGKRPVLVSLLSNKVSAKPIKTTPVKSSPSKSTSKPKTTSKKTYNLPSGILKVTKPLTKGAGVKAVQEALSALFFYPEKGAKNHGVDGYYGPKTADAVKRFQLMNGLTADGIYGPKTKKAIEKSLK</sequence>
<dbReference type="InterPro" id="IPR052179">
    <property type="entry name" value="DD-CPase-like"/>
</dbReference>
<dbReference type="EMBL" id="MF417903">
    <property type="protein sequence ID" value="ASN70250.1"/>
    <property type="molecule type" value="Genomic_DNA"/>
</dbReference>
<accession>A0A2H4J4U2</accession>
<dbReference type="PANTHER" id="PTHR34385">
    <property type="entry name" value="D-ALANYL-D-ALANINE CARBOXYPEPTIDASE"/>
    <property type="match status" value="1"/>
</dbReference>
<dbReference type="Gene3D" id="1.10.101.10">
    <property type="entry name" value="PGBD-like superfamily/PGBD"/>
    <property type="match status" value="1"/>
</dbReference>
<evidence type="ECO:0008006" key="5">
    <source>
        <dbReference type="Google" id="ProtNLM"/>
    </source>
</evidence>
<name>A0A2H4J4U2_9CAUD</name>
<dbReference type="InterPro" id="IPR036366">
    <property type="entry name" value="PGBDSf"/>
</dbReference>
<evidence type="ECO:0000259" key="3">
    <source>
        <dbReference type="Pfam" id="PF13539"/>
    </source>
</evidence>
<dbReference type="CDD" id="cd14845">
    <property type="entry name" value="L-Ala-D-Glu_peptidase_like"/>
    <property type="match status" value="1"/>
</dbReference>
<evidence type="ECO:0000259" key="2">
    <source>
        <dbReference type="Pfam" id="PF01471"/>
    </source>
</evidence>
<dbReference type="InterPro" id="IPR036365">
    <property type="entry name" value="PGBD-like_sf"/>
</dbReference>
<evidence type="ECO:0000256" key="1">
    <source>
        <dbReference type="SAM" id="MobiDB-lite"/>
    </source>
</evidence>
<gene>
    <name evidence="4" type="ORF">10F3_65</name>
</gene>
<dbReference type="InterPro" id="IPR002477">
    <property type="entry name" value="Peptidoglycan-bd-like"/>
</dbReference>
<proteinExistence type="predicted"/>
<dbReference type="PANTHER" id="PTHR34385:SF1">
    <property type="entry name" value="PEPTIDOGLYCAN L-ALANYL-D-GLUTAMATE ENDOPEPTIDASE CWLK"/>
    <property type="match status" value="1"/>
</dbReference>
<dbReference type="Gene3D" id="3.30.1380.10">
    <property type="match status" value="1"/>
</dbReference>
<dbReference type="InterPro" id="IPR009045">
    <property type="entry name" value="Zn_M74/Hedgehog-like"/>
</dbReference>
<protein>
    <recommendedName>
        <fullName evidence="5">D-alanyl-D-alanine carboxypeptidase</fullName>
    </recommendedName>
</protein>
<organism evidence="4">
    <name type="scientific">uncultured Caudovirales phage</name>
    <dbReference type="NCBI Taxonomy" id="2100421"/>
    <lineage>
        <taxon>Viruses</taxon>
        <taxon>Duplodnaviria</taxon>
        <taxon>Heunggongvirae</taxon>
        <taxon>Uroviricota</taxon>
        <taxon>Caudoviricetes</taxon>
        <taxon>Peduoviridae</taxon>
        <taxon>Maltschvirus</taxon>
        <taxon>Maltschvirus maltsch</taxon>
    </lineage>
</organism>
<reference evidence="4" key="1">
    <citation type="submission" date="2017-06" db="EMBL/GenBank/DDBJ databases">
        <title>Novel phages from South African skin metaviromes.</title>
        <authorList>
            <person name="van Zyl L.J."/>
            <person name="Abrahams Y."/>
            <person name="Stander E.A."/>
            <person name="Kirby B.M."/>
            <person name="Clavaud C."/>
            <person name="Farcet C."/>
            <person name="Breton L."/>
            <person name="Trindade M.I."/>
        </authorList>
    </citation>
    <scope>NUCLEOTIDE SEQUENCE</scope>
</reference>
<feature type="domain" description="Peptidase M15C" evidence="3">
    <location>
        <begin position="75"/>
        <end position="138"/>
    </location>
</feature>
<dbReference type="InterPro" id="IPR039561">
    <property type="entry name" value="Peptidase_M15C"/>
</dbReference>
<feature type="region of interest" description="Disordered" evidence="1">
    <location>
        <begin position="168"/>
        <end position="190"/>
    </location>
</feature>
<dbReference type="Pfam" id="PF01471">
    <property type="entry name" value="PG_binding_1"/>
    <property type="match status" value="1"/>
</dbReference>
<evidence type="ECO:0000313" key="4">
    <source>
        <dbReference type="EMBL" id="ASN70250.1"/>
    </source>
</evidence>
<dbReference type="Pfam" id="PF13539">
    <property type="entry name" value="Peptidase_M15_4"/>
    <property type="match status" value="1"/>
</dbReference>